<dbReference type="InterPro" id="IPR017850">
    <property type="entry name" value="Alkaline_phosphatase_core_sf"/>
</dbReference>
<dbReference type="EMBL" id="JASJOU010000003">
    <property type="protein sequence ID" value="MDJ1501353.1"/>
    <property type="molecule type" value="Genomic_DNA"/>
</dbReference>
<evidence type="ECO:0000259" key="5">
    <source>
        <dbReference type="Pfam" id="PF00884"/>
    </source>
</evidence>
<evidence type="ECO:0000256" key="1">
    <source>
        <dbReference type="ARBA" id="ARBA00008779"/>
    </source>
</evidence>
<dbReference type="InterPro" id="IPR024607">
    <property type="entry name" value="Sulfatase_CS"/>
</dbReference>
<evidence type="ECO:0000313" key="7">
    <source>
        <dbReference type="Proteomes" id="UP001232063"/>
    </source>
</evidence>
<dbReference type="CDD" id="cd16025">
    <property type="entry name" value="PAS_like"/>
    <property type="match status" value="1"/>
</dbReference>
<keyword evidence="3 6" id="KW-0378">Hydrolase</keyword>
<dbReference type="AlphaFoldDB" id="A0AAE3R5T8"/>
<dbReference type="PROSITE" id="PS00149">
    <property type="entry name" value="SULFATASE_2"/>
    <property type="match status" value="1"/>
</dbReference>
<keyword evidence="4" id="KW-0106">Calcium</keyword>
<dbReference type="FunFam" id="3.30.1120.10:FF:000008">
    <property type="entry name" value="Arylsulfatase"/>
    <property type="match status" value="1"/>
</dbReference>
<dbReference type="EC" id="3.1.6.-" evidence="6"/>
<dbReference type="RefSeq" id="WP_314510839.1">
    <property type="nucleotide sequence ID" value="NZ_JASJOU010000003.1"/>
</dbReference>
<proteinExistence type="inferred from homology"/>
<feature type="domain" description="Sulfatase N-terminal" evidence="5">
    <location>
        <begin position="33"/>
        <end position="435"/>
    </location>
</feature>
<dbReference type="FunFam" id="3.40.720.10:FF:000047">
    <property type="entry name" value="Arylsulfatase"/>
    <property type="match status" value="1"/>
</dbReference>
<evidence type="ECO:0000256" key="4">
    <source>
        <dbReference type="ARBA" id="ARBA00022837"/>
    </source>
</evidence>
<evidence type="ECO:0000256" key="3">
    <source>
        <dbReference type="ARBA" id="ARBA00022801"/>
    </source>
</evidence>
<gene>
    <name evidence="6" type="ORF">QNI22_11880</name>
</gene>
<dbReference type="PANTHER" id="PTHR42693:SF53">
    <property type="entry name" value="ENDO-4-O-SULFATASE"/>
    <property type="match status" value="1"/>
</dbReference>
<dbReference type="GO" id="GO:0046872">
    <property type="term" value="F:metal ion binding"/>
    <property type="evidence" value="ECO:0007669"/>
    <property type="project" value="UniProtKB-KW"/>
</dbReference>
<dbReference type="SUPFAM" id="SSF53649">
    <property type="entry name" value="Alkaline phosphatase-like"/>
    <property type="match status" value="1"/>
</dbReference>
<dbReference type="Proteomes" id="UP001232063">
    <property type="component" value="Unassembled WGS sequence"/>
</dbReference>
<dbReference type="InterPro" id="IPR050738">
    <property type="entry name" value="Sulfatase"/>
</dbReference>
<keyword evidence="2" id="KW-0479">Metal-binding</keyword>
<comment type="similarity">
    <text evidence="1">Belongs to the sulfatase family.</text>
</comment>
<dbReference type="Gene3D" id="3.30.1120.10">
    <property type="match status" value="1"/>
</dbReference>
<dbReference type="GO" id="GO:0004065">
    <property type="term" value="F:arylsulfatase activity"/>
    <property type="evidence" value="ECO:0007669"/>
    <property type="project" value="TreeGrafter"/>
</dbReference>
<evidence type="ECO:0000313" key="6">
    <source>
        <dbReference type="EMBL" id="MDJ1501353.1"/>
    </source>
</evidence>
<dbReference type="Pfam" id="PF00884">
    <property type="entry name" value="Sulfatase"/>
    <property type="match status" value="1"/>
</dbReference>
<evidence type="ECO:0000256" key="2">
    <source>
        <dbReference type="ARBA" id="ARBA00022723"/>
    </source>
</evidence>
<sequence>MKHLYTYITFSILLVLYVSAYGTGVSKPKPAKPNIVLILVDDMGFSDIGAYGSEIPTPNLDKLANNGVRFTQFYNTSRCCPTRAALQSGVYPHQAGVGSMNGNLGTPAYQGYLNKNVITIAEGLKTQGYTTLMSGKWHIGNTPEQWPGARGYDKYFALIGGTSHQFYPHPYKLAELNFFVKNGQKLESYTTDKKPDSYYLTDEFTDQALGFLDETKNTNKPFFLFTAYNAPHFPIQARKEDIEKYKGKYMQGWDVVRTERYKRLVNMGVIRPEWKLSPRDTLIPGWDQLRQTEKEAWDLKMAVYAAMIDRLDYNIGRILTKLTELGVDKNTYIFFLSDNGASHEYAFSAKSQTPEAASLVKPLTADNPQSYVSYEYNWANVSNTPFRSFKHWEHEGGISTPFIAYAPGKIQAGGLVPAPAHVIDIQPTIFDLAGVKYPQTYKGNTLISQEGISFKLALDGKEWKGNDIIFWEHQGNRAVRQGDWKIVSFYPENKWELYNIKEDRTELHNLASSNPAKLQELINLYNAWARRAGVVEWDTLVKKTP</sequence>
<dbReference type="Gene3D" id="3.40.720.10">
    <property type="entry name" value="Alkaline Phosphatase, subunit A"/>
    <property type="match status" value="1"/>
</dbReference>
<dbReference type="PANTHER" id="PTHR42693">
    <property type="entry name" value="ARYLSULFATASE FAMILY MEMBER"/>
    <property type="match status" value="1"/>
</dbReference>
<comment type="caution">
    <text evidence="6">The sequence shown here is derived from an EMBL/GenBank/DDBJ whole genome shotgun (WGS) entry which is preliminary data.</text>
</comment>
<name>A0AAE3R5T8_9BACT</name>
<dbReference type="InterPro" id="IPR000917">
    <property type="entry name" value="Sulfatase_N"/>
</dbReference>
<keyword evidence="7" id="KW-1185">Reference proteome</keyword>
<reference evidence="6" key="1">
    <citation type="submission" date="2023-05" db="EMBL/GenBank/DDBJ databases">
        <authorList>
            <person name="Zhang X."/>
        </authorList>
    </citation>
    <scope>NUCLEOTIDE SEQUENCE</scope>
    <source>
        <strain evidence="6">BD1B2-1</strain>
    </source>
</reference>
<accession>A0AAE3R5T8</accession>
<organism evidence="6 7">
    <name type="scientific">Xanthocytophaga agilis</name>
    <dbReference type="NCBI Taxonomy" id="3048010"/>
    <lineage>
        <taxon>Bacteria</taxon>
        <taxon>Pseudomonadati</taxon>
        <taxon>Bacteroidota</taxon>
        <taxon>Cytophagia</taxon>
        <taxon>Cytophagales</taxon>
        <taxon>Rhodocytophagaceae</taxon>
        <taxon>Xanthocytophaga</taxon>
    </lineage>
</organism>
<protein>
    <submittedName>
        <fullName evidence="6">Arylsulfatase</fullName>
        <ecNumber evidence="6">3.1.6.-</ecNumber>
    </submittedName>
</protein>